<evidence type="ECO:0000256" key="5">
    <source>
        <dbReference type="ARBA" id="ARBA00022723"/>
    </source>
</evidence>
<dbReference type="InterPro" id="IPR015422">
    <property type="entry name" value="PyrdxlP-dep_Trfase_small"/>
</dbReference>
<evidence type="ECO:0000256" key="4">
    <source>
        <dbReference type="ARBA" id="ARBA00022679"/>
    </source>
</evidence>
<comment type="catalytic activity">
    <reaction evidence="9">
        <text>(sulfur carrier)-H + L-cysteine = (sulfur carrier)-SH + L-alanine</text>
        <dbReference type="Rhea" id="RHEA:43892"/>
        <dbReference type="Rhea" id="RHEA-COMP:14737"/>
        <dbReference type="Rhea" id="RHEA-COMP:14739"/>
        <dbReference type="ChEBI" id="CHEBI:29917"/>
        <dbReference type="ChEBI" id="CHEBI:35235"/>
        <dbReference type="ChEBI" id="CHEBI:57972"/>
        <dbReference type="ChEBI" id="CHEBI:64428"/>
        <dbReference type="EC" id="2.8.1.7"/>
    </reaction>
</comment>
<dbReference type="PANTHER" id="PTHR11601:SF34">
    <property type="entry name" value="CYSTEINE DESULFURASE"/>
    <property type="match status" value="1"/>
</dbReference>
<sequence>MKIFTLNNRLAAIDYLDANASTPIHPRVLEAMREVALSSYGNPSATENAFGWVANQRVERCRSILAELTGSFEDEIIFTSGATEANNLFLLGFMKRVSTPFEQLLISQIEHPSVLEPARRRSVRDGIPLEQLRVDGQGGLDLEYFETICSRRRPLVSVILVNNEIGTIQDLGAISEIVRKYGGFLHVDASQAPATMDLGNVGDLCDAATFSAHKAYGPKGIGFLYLRQDHHSTIEPLTYGGGQQQGLRPGTIPTELIVGLTEAISLSQCEDGIEVRNVARTRRDEFEFFMLKEFKDIQVNGNLGNRHVGTSSISFSNLDASLLLGALSDKVAASSGSACSSGSIEPSHVLQAIGKTRDESFSTLRFGFHGLEPFGDVKGIVNSIVEATLNQR</sequence>
<dbReference type="OrthoDB" id="9808002at2"/>
<dbReference type="SUPFAM" id="SSF53383">
    <property type="entry name" value="PLP-dependent transferases"/>
    <property type="match status" value="1"/>
</dbReference>
<dbReference type="AlphaFoldDB" id="A0A0D8HDW2"/>
<organism evidence="12 13">
    <name type="scientific">Acidithrix ferrooxidans</name>
    <dbReference type="NCBI Taxonomy" id="1280514"/>
    <lineage>
        <taxon>Bacteria</taxon>
        <taxon>Bacillati</taxon>
        <taxon>Actinomycetota</taxon>
        <taxon>Acidimicrobiia</taxon>
        <taxon>Acidimicrobiales</taxon>
        <taxon>Acidimicrobiaceae</taxon>
        <taxon>Acidithrix</taxon>
    </lineage>
</organism>
<dbReference type="GO" id="GO:0031071">
    <property type="term" value="F:cysteine desulfurase activity"/>
    <property type="evidence" value="ECO:0007669"/>
    <property type="project" value="UniProtKB-EC"/>
</dbReference>
<reference evidence="12 13" key="1">
    <citation type="submission" date="2015-01" db="EMBL/GenBank/DDBJ databases">
        <title>Draft genome of the acidophilic iron oxidizer Acidithrix ferrooxidans strain Py-F3.</title>
        <authorList>
            <person name="Poehlein A."/>
            <person name="Eisen S."/>
            <person name="Schloemann M."/>
            <person name="Johnson B.D."/>
            <person name="Daniel R."/>
            <person name="Muehling M."/>
        </authorList>
    </citation>
    <scope>NUCLEOTIDE SEQUENCE [LARGE SCALE GENOMIC DNA]</scope>
    <source>
        <strain evidence="12 13">Py-F3</strain>
    </source>
</reference>
<dbReference type="InterPro" id="IPR015424">
    <property type="entry name" value="PyrdxlP-dep_Trfase"/>
</dbReference>
<comment type="similarity">
    <text evidence="2">Belongs to the class-V pyridoxal-phosphate-dependent aminotransferase family. NifS/IscS subfamily.</text>
</comment>
<evidence type="ECO:0000256" key="6">
    <source>
        <dbReference type="ARBA" id="ARBA00022898"/>
    </source>
</evidence>
<keyword evidence="13" id="KW-1185">Reference proteome</keyword>
<name>A0A0D8HDW2_9ACTN</name>
<dbReference type="Proteomes" id="UP000032360">
    <property type="component" value="Unassembled WGS sequence"/>
</dbReference>
<dbReference type="PIRSF" id="PIRSF005572">
    <property type="entry name" value="NifS"/>
    <property type="match status" value="1"/>
</dbReference>
<dbReference type="InterPro" id="IPR000192">
    <property type="entry name" value="Aminotrans_V_dom"/>
</dbReference>
<dbReference type="STRING" id="1280514.AXFE_29980"/>
<keyword evidence="8" id="KW-0411">Iron-sulfur</keyword>
<dbReference type="PANTHER" id="PTHR11601">
    <property type="entry name" value="CYSTEINE DESULFURYLASE FAMILY MEMBER"/>
    <property type="match status" value="1"/>
</dbReference>
<dbReference type="Gene3D" id="3.90.1150.10">
    <property type="entry name" value="Aspartate Aminotransferase, domain 1"/>
    <property type="match status" value="1"/>
</dbReference>
<evidence type="ECO:0000313" key="13">
    <source>
        <dbReference type="Proteomes" id="UP000032360"/>
    </source>
</evidence>
<dbReference type="InterPro" id="IPR016454">
    <property type="entry name" value="Cysteine_dSase"/>
</dbReference>
<evidence type="ECO:0000313" key="12">
    <source>
        <dbReference type="EMBL" id="KJF16150.1"/>
    </source>
</evidence>
<evidence type="ECO:0000256" key="7">
    <source>
        <dbReference type="ARBA" id="ARBA00023004"/>
    </source>
</evidence>
<comment type="cofactor">
    <cofactor evidence="1 10">
        <name>pyridoxal 5'-phosphate</name>
        <dbReference type="ChEBI" id="CHEBI:597326"/>
    </cofactor>
</comment>
<keyword evidence="6" id="KW-0663">Pyridoxal phosphate</keyword>
<keyword evidence="4 12" id="KW-0808">Transferase</keyword>
<dbReference type="GO" id="GO:0051536">
    <property type="term" value="F:iron-sulfur cluster binding"/>
    <property type="evidence" value="ECO:0007669"/>
    <property type="project" value="UniProtKB-KW"/>
</dbReference>
<dbReference type="GO" id="GO:0046872">
    <property type="term" value="F:metal ion binding"/>
    <property type="evidence" value="ECO:0007669"/>
    <property type="project" value="UniProtKB-KW"/>
</dbReference>
<proteinExistence type="inferred from homology"/>
<dbReference type="EMBL" id="JXYS01000096">
    <property type="protein sequence ID" value="KJF16150.1"/>
    <property type="molecule type" value="Genomic_DNA"/>
</dbReference>
<comment type="caution">
    <text evidence="12">The sequence shown here is derived from an EMBL/GenBank/DDBJ whole genome shotgun (WGS) entry which is preliminary data.</text>
</comment>
<evidence type="ECO:0000256" key="10">
    <source>
        <dbReference type="RuleBase" id="RU004504"/>
    </source>
</evidence>
<gene>
    <name evidence="12" type="primary">iscS</name>
    <name evidence="12" type="ORF">AXFE_29980</name>
</gene>
<evidence type="ECO:0000256" key="2">
    <source>
        <dbReference type="ARBA" id="ARBA00006490"/>
    </source>
</evidence>
<dbReference type="InterPro" id="IPR015421">
    <property type="entry name" value="PyrdxlP-dep_Trfase_major"/>
</dbReference>
<dbReference type="PATRIC" id="fig|1280514.3.peg.3966"/>
<evidence type="ECO:0000256" key="1">
    <source>
        <dbReference type="ARBA" id="ARBA00001933"/>
    </source>
</evidence>
<protein>
    <recommendedName>
        <fullName evidence="3">cysteine desulfurase</fullName>
        <ecNumber evidence="3">2.8.1.7</ecNumber>
    </recommendedName>
</protein>
<accession>A0A0D8HDW2</accession>
<keyword evidence="5" id="KW-0479">Metal-binding</keyword>
<evidence type="ECO:0000259" key="11">
    <source>
        <dbReference type="Pfam" id="PF00266"/>
    </source>
</evidence>
<feature type="domain" description="Aminotransferase class V" evidence="11">
    <location>
        <begin position="15"/>
        <end position="370"/>
    </location>
</feature>
<dbReference type="InterPro" id="IPR020578">
    <property type="entry name" value="Aminotrans_V_PyrdxlP_BS"/>
</dbReference>
<keyword evidence="7" id="KW-0408">Iron</keyword>
<dbReference type="RefSeq" id="WP_052606672.1">
    <property type="nucleotide sequence ID" value="NZ_JXYS01000096.1"/>
</dbReference>
<dbReference type="Gene3D" id="3.40.640.10">
    <property type="entry name" value="Type I PLP-dependent aspartate aminotransferase-like (Major domain)"/>
    <property type="match status" value="1"/>
</dbReference>
<dbReference type="Pfam" id="PF00266">
    <property type="entry name" value="Aminotran_5"/>
    <property type="match status" value="1"/>
</dbReference>
<evidence type="ECO:0000256" key="3">
    <source>
        <dbReference type="ARBA" id="ARBA00012239"/>
    </source>
</evidence>
<dbReference type="PROSITE" id="PS00595">
    <property type="entry name" value="AA_TRANSFER_CLASS_5"/>
    <property type="match status" value="1"/>
</dbReference>
<evidence type="ECO:0000256" key="8">
    <source>
        <dbReference type="ARBA" id="ARBA00023014"/>
    </source>
</evidence>
<dbReference type="EC" id="2.8.1.7" evidence="3"/>
<evidence type="ECO:0000256" key="9">
    <source>
        <dbReference type="ARBA" id="ARBA00050776"/>
    </source>
</evidence>